<dbReference type="STRING" id="54.SAMN02745121_02711"/>
<reference evidence="3" key="1">
    <citation type="submission" date="2016-10" db="EMBL/GenBank/DDBJ databases">
        <authorList>
            <person name="Varghese N."/>
            <person name="Submissions S."/>
        </authorList>
    </citation>
    <scope>NUCLEOTIDE SEQUENCE [LARGE SCALE GENOMIC DNA]</scope>
    <source>
        <strain evidence="3">ATCC 25963</strain>
    </source>
</reference>
<dbReference type="AlphaFoldDB" id="A0A1I1X422"/>
<sequence>MRARDLLGASLSLLAACASQDAERFATPAPLDAPAPLPPEREEAERDNVDDELGLAEYERLLADKETRLRAAGVLLAAREPALQREARGEAGYAPPPPPAPEPIGGVASEEQATAAKSKRTRKDASGGRAADTPTVAESAARGPVKKAPTTTSPAAPREEKVLYNVDAKPAAGASSPAADENAPANRCQNICDLSAATCELEGKICDLASRHPGDPRYGDLCRRADDDCRLAAEACQRCSP</sequence>
<gene>
    <name evidence="2" type="ORF">SAMN02745121_02711</name>
</gene>
<evidence type="ECO:0000313" key="2">
    <source>
        <dbReference type="EMBL" id="SFE01981.1"/>
    </source>
</evidence>
<name>A0A1I1X422_9BACT</name>
<evidence type="ECO:0000313" key="3">
    <source>
        <dbReference type="Proteomes" id="UP000199400"/>
    </source>
</evidence>
<protein>
    <submittedName>
        <fullName evidence="2">Uncharacterized protein</fullName>
    </submittedName>
</protein>
<feature type="region of interest" description="Disordered" evidence="1">
    <location>
        <begin position="25"/>
        <end position="53"/>
    </location>
</feature>
<dbReference type="Proteomes" id="UP000199400">
    <property type="component" value="Unassembled WGS sequence"/>
</dbReference>
<keyword evidence="3" id="KW-1185">Reference proteome</keyword>
<organism evidence="2 3">
    <name type="scientific">Nannocystis exedens</name>
    <dbReference type="NCBI Taxonomy" id="54"/>
    <lineage>
        <taxon>Bacteria</taxon>
        <taxon>Pseudomonadati</taxon>
        <taxon>Myxococcota</taxon>
        <taxon>Polyangia</taxon>
        <taxon>Nannocystales</taxon>
        <taxon>Nannocystaceae</taxon>
        <taxon>Nannocystis</taxon>
    </lineage>
</organism>
<proteinExistence type="predicted"/>
<feature type="compositionally biased region" description="Low complexity" evidence="1">
    <location>
        <begin position="168"/>
        <end position="179"/>
    </location>
</feature>
<evidence type="ECO:0000256" key="1">
    <source>
        <dbReference type="SAM" id="MobiDB-lite"/>
    </source>
</evidence>
<feature type="region of interest" description="Disordered" evidence="1">
    <location>
        <begin position="84"/>
        <end position="184"/>
    </location>
</feature>
<dbReference type="PROSITE" id="PS51257">
    <property type="entry name" value="PROKAR_LIPOPROTEIN"/>
    <property type="match status" value="1"/>
</dbReference>
<dbReference type="EMBL" id="FOMX01000007">
    <property type="protein sequence ID" value="SFE01981.1"/>
    <property type="molecule type" value="Genomic_DNA"/>
</dbReference>
<dbReference type="RefSeq" id="WP_096328918.1">
    <property type="nucleotide sequence ID" value="NZ_FOMX01000007.1"/>
</dbReference>
<accession>A0A1I1X422</accession>